<evidence type="ECO:0000256" key="3">
    <source>
        <dbReference type="ARBA" id="ARBA00004164"/>
    </source>
</evidence>
<sequence>MYRTVLRSSAIRSRVGQRFMSSRPRLSQGYNNQIKYTIVGLSAFALFYNTSTSLIHNEVDQKKVDEGKEKALKEANPEELSQKKKESIGQAKVADKIPAEETTPVTKNEVEEGEQTGEGQGEGEGHQSAAFNPETGEINWDCPCLGGMAHGPCGEEFKEAFSCFVYSESEPKGIDCVQKFQNMRTCFKQHPEHYKEELYEDDDAEEQAIESSSTSSEEKQKLVEGAEAVGDEVKKEVSN</sequence>
<dbReference type="EMBL" id="KV454538">
    <property type="protein sequence ID" value="ODV69531.1"/>
    <property type="molecule type" value="Genomic_DNA"/>
</dbReference>
<evidence type="ECO:0000256" key="13">
    <source>
        <dbReference type="ARBA" id="ARBA00023010"/>
    </source>
</evidence>
<evidence type="ECO:0000256" key="16">
    <source>
        <dbReference type="ARBA" id="ARBA00023157"/>
    </source>
</evidence>
<evidence type="ECO:0000313" key="21">
    <source>
        <dbReference type="EMBL" id="ODV69531.1"/>
    </source>
</evidence>
<evidence type="ECO:0000259" key="20">
    <source>
        <dbReference type="Pfam" id="PF06747"/>
    </source>
</evidence>
<dbReference type="AlphaFoldDB" id="A0A1E4RQP8"/>
<dbReference type="GO" id="GO:0005758">
    <property type="term" value="C:mitochondrial intermembrane space"/>
    <property type="evidence" value="ECO:0007669"/>
    <property type="project" value="TreeGrafter"/>
</dbReference>
<dbReference type="GO" id="GO:0005743">
    <property type="term" value="C:mitochondrial inner membrane"/>
    <property type="evidence" value="ECO:0007669"/>
    <property type="project" value="UniProtKB-SubCell"/>
</dbReference>
<keyword evidence="12" id="KW-0560">Oxidoreductase</keyword>
<evidence type="ECO:0000256" key="8">
    <source>
        <dbReference type="ARBA" id="ARBA00022927"/>
    </source>
</evidence>
<evidence type="ECO:0000256" key="14">
    <source>
        <dbReference type="ARBA" id="ARBA00023128"/>
    </source>
</evidence>
<keyword evidence="10" id="KW-0735">Signal-anchor</keyword>
<comment type="cofactor">
    <cofactor evidence="2">
        <name>Cu(2+)</name>
        <dbReference type="ChEBI" id="CHEBI:29036"/>
    </cofactor>
</comment>
<keyword evidence="11" id="KW-1133">Transmembrane helix</keyword>
<feature type="region of interest" description="Disordered" evidence="19">
    <location>
        <begin position="200"/>
        <end position="239"/>
    </location>
</feature>
<evidence type="ECO:0000256" key="11">
    <source>
        <dbReference type="ARBA" id="ARBA00022989"/>
    </source>
</evidence>
<dbReference type="PROSITE" id="PS51808">
    <property type="entry name" value="CHCH"/>
    <property type="match status" value="1"/>
</dbReference>
<dbReference type="Gene3D" id="1.10.287.2900">
    <property type="match status" value="1"/>
</dbReference>
<feature type="region of interest" description="Disordered" evidence="19">
    <location>
        <begin position="64"/>
        <end position="133"/>
    </location>
</feature>
<dbReference type="RefSeq" id="XP_020078598.1">
    <property type="nucleotide sequence ID" value="XM_020220410.1"/>
</dbReference>
<feature type="domain" description="CHCH" evidence="20">
    <location>
        <begin position="153"/>
        <end position="189"/>
    </location>
</feature>
<name>A0A1E4RQP8_9ASCO</name>
<keyword evidence="7" id="KW-0999">Mitochondrion inner membrane</keyword>
<keyword evidence="16" id="KW-1015">Disulfide bond</keyword>
<evidence type="ECO:0000256" key="18">
    <source>
        <dbReference type="ARBA" id="ARBA00033150"/>
    </source>
</evidence>
<keyword evidence="22" id="KW-1185">Reference proteome</keyword>
<dbReference type="STRING" id="984485.A0A1E4RQP8"/>
<evidence type="ECO:0000256" key="15">
    <source>
        <dbReference type="ARBA" id="ARBA00023136"/>
    </source>
</evidence>
<dbReference type="GO" id="GO:0045041">
    <property type="term" value="P:protein import into mitochondrial intermembrane space"/>
    <property type="evidence" value="ECO:0007669"/>
    <property type="project" value="InterPro"/>
</dbReference>
<proteinExistence type="predicted"/>
<evidence type="ECO:0000256" key="12">
    <source>
        <dbReference type="ARBA" id="ARBA00023002"/>
    </source>
</evidence>
<evidence type="ECO:0000256" key="17">
    <source>
        <dbReference type="ARBA" id="ARBA00023284"/>
    </source>
</evidence>
<dbReference type="OrthoDB" id="7481291at2759"/>
<accession>A0A1E4RQP8</accession>
<keyword evidence="9" id="KW-0809">Transit peptide</keyword>
<evidence type="ECO:0000256" key="5">
    <source>
        <dbReference type="ARBA" id="ARBA00022448"/>
    </source>
</evidence>
<dbReference type="FunFam" id="1.10.287.2900:FF:000002">
    <property type="entry name" value="Mitochondrial intermembrane space import and assembly protein"/>
    <property type="match status" value="1"/>
</dbReference>
<protein>
    <recommendedName>
        <fullName evidence="4">Mitochondrial intermembrane space import and assembly protein 40</fullName>
    </recommendedName>
    <alternativeName>
        <fullName evidence="18">Mitochondrial import inner membrane translocase TIM40</fullName>
    </alternativeName>
</protein>
<evidence type="ECO:0000256" key="7">
    <source>
        <dbReference type="ARBA" id="ARBA00022792"/>
    </source>
</evidence>
<organism evidence="21 22">
    <name type="scientific">Hyphopichia burtonii NRRL Y-1933</name>
    <dbReference type="NCBI Taxonomy" id="984485"/>
    <lineage>
        <taxon>Eukaryota</taxon>
        <taxon>Fungi</taxon>
        <taxon>Dikarya</taxon>
        <taxon>Ascomycota</taxon>
        <taxon>Saccharomycotina</taxon>
        <taxon>Pichiomycetes</taxon>
        <taxon>Debaryomycetaceae</taxon>
        <taxon>Hyphopichia</taxon>
    </lineage>
</organism>
<evidence type="ECO:0000313" key="22">
    <source>
        <dbReference type="Proteomes" id="UP000095085"/>
    </source>
</evidence>
<keyword evidence="14" id="KW-0496">Mitochondrion</keyword>
<dbReference type="GO" id="GO:0015035">
    <property type="term" value="F:protein-disulfide reductase activity"/>
    <property type="evidence" value="ECO:0007669"/>
    <property type="project" value="InterPro"/>
</dbReference>
<keyword evidence="17" id="KW-0676">Redox-active center</keyword>
<comment type="subcellular location">
    <subcellularLocation>
        <location evidence="3">Mitochondrion inner membrane</location>
        <topology evidence="3">Single-pass type II membrane protein</topology>
        <orientation evidence="3">Intermembrane side</orientation>
    </subcellularLocation>
</comment>
<dbReference type="GeneID" id="30994960"/>
<keyword evidence="8" id="KW-0653">Protein transport</keyword>
<keyword evidence="6" id="KW-0812">Transmembrane</keyword>
<dbReference type="PANTHER" id="PTHR21622:SF0">
    <property type="entry name" value="COILED-COIL-HELIX-COILED-COIL-HELIX DOMAIN CONTAINING 4"/>
    <property type="match status" value="1"/>
</dbReference>
<keyword evidence="15" id="KW-0472">Membrane</keyword>
<gene>
    <name evidence="21" type="ORF">HYPBUDRAFT_151262</name>
</gene>
<evidence type="ECO:0000256" key="19">
    <source>
        <dbReference type="SAM" id="MobiDB-lite"/>
    </source>
</evidence>
<evidence type="ECO:0000256" key="4">
    <source>
        <dbReference type="ARBA" id="ARBA00013714"/>
    </source>
</evidence>
<feature type="compositionally biased region" description="Basic and acidic residues" evidence="19">
    <location>
        <begin position="64"/>
        <end position="99"/>
    </location>
</feature>
<evidence type="ECO:0000256" key="2">
    <source>
        <dbReference type="ARBA" id="ARBA00001973"/>
    </source>
</evidence>
<dbReference type="PANTHER" id="PTHR21622">
    <property type="entry name" value="COILED-COIL-HELIX-COILED-COIL-HELIX DOMAIN CONTAINING 4"/>
    <property type="match status" value="1"/>
</dbReference>
<dbReference type="InterPro" id="IPR039289">
    <property type="entry name" value="CHCHD4"/>
</dbReference>
<evidence type="ECO:0000256" key="1">
    <source>
        <dbReference type="ARBA" id="ARBA00001947"/>
    </source>
</evidence>
<evidence type="ECO:0000256" key="10">
    <source>
        <dbReference type="ARBA" id="ARBA00022968"/>
    </source>
</evidence>
<keyword evidence="5" id="KW-0813">Transport</keyword>
<evidence type="ECO:0000256" key="9">
    <source>
        <dbReference type="ARBA" id="ARBA00022946"/>
    </source>
</evidence>
<reference evidence="22" key="1">
    <citation type="submission" date="2016-05" db="EMBL/GenBank/DDBJ databases">
        <title>Comparative genomics of biotechnologically important yeasts.</title>
        <authorList>
            <consortium name="DOE Joint Genome Institute"/>
            <person name="Riley R."/>
            <person name="Haridas S."/>
            <person name="Wolfe K.H."/>
            <person name="Lopes M.R."/>
            <person name="Hittinger C.T."/>
            <person name="Goker M."/>
            <person name="Salamov A."/>
            <person name="Wisecaver J."/>
            <person name="Long T.M."/>
            <person name="Aerts A.L."/>
            <person name="Barry K."/>
            <person name="Choi C."/>
            <person name="Clum A."/>
            <person name="Coughlan A.Y."/>
            <person name="Deshpande S."/>
            <person name="Douglass A.P."/>
            <person name="Hanson S.J."/>
            <person name="Klenk H.-P."/>
            <person name="Labutti K."/>
            <person name="Lapidus A."/>
            <person name="Lindquist E."/>
            <person name="Lipzen A."/>
            <person name="Meier-Kolthoff J.P."/>
            <person name="Ohm R.A."/>
            <person name="Otillar R.P."/>
            <person name="Pangilinan J."/>
            <person name="Peng Y."/>
            <person name="Rokas A."/>
            <person name="Rosa C.A."/>
            <person name="Scheuner C."/>
            <person name="Sibirny A.A."/>
            <person name="Slot J.C."/>
            <person name="Stielow J.B."/>
            <person name="Sun H."/>
            <person name="Kurtzman C.P."/>
            <person name="Blackwell M."/>
            <person name="Grigoriev I.V."/>
            <person name="Jeffries T.W."/>
        </authorList>
    </citation>
    <scope>NUCLEOTIDE SEQUENCE [LARGE SCALE GENOMIC DNA]</scope>
    <source>
        <strain evidence="22">NRRL Y-1933</strain>
    </source>
</reference>
<dbReference type="Proteomes" id="UP000095085">
    <property type="component" value="Unassembled WGS sequence"/>
</dbReference>
<evidence type="ECO:0000256" key="6">
    <source>
        <dbReference type="ARBA" id="ARBA00022692"/>
    </source>
</evidence>
<dbReference type="Pfam" id="PF06747">
    <property type="entry name" value="CHCH"/>
    <property type="match status" value="1"/>
</dbReference>
<comment type="cofactor">
    <cofactor evidence="1">
        <name>Zn(2+)</name>
        <dbReference type="ChEBI" id="CHEBI:29105"/>
    </cofactor>
</comment>
<dbReference type="InterPro" id="IPR010625">
    <property type="entry name" value="CHCH"/>
</dbReference>
<keyword evidence="13" id="KW-0811">Translocation</keyword>